<gene>
    <name evidence="7" type="ORF">PFX98_11530</name>
</gene>
<evidence type="ECO:0000259" key="6">
    <source>
        <dbReference type="Pfam" id="PF04893"/>
    </source>
</evidence>
<keyword evidence="3 5" id="KW-1133">Transmembrane helix</keyword>
<keyword evidence="4 5" id="KW-0472">Membrane</keyword>
<evidence type="ECO:0000313" key="7">
    <source>
        <dbReference type="EMBL" id="WIT14218.1"/>
    </source>
</evidence>
<protein>
    <recommendedName>
        <fullName evidence="6">Yip1 domain-containing protein</fullName>
    </recommendedName>
</protein>
<dbReference type="GO" id="GO:0016020">
    <property type="term" value="C:membrane"/>
    <property type="evidence" value="ECO:0007669"/>
    <property type="project" value="UniProtKB-SubCell"/>
</dbReference>
<dbReference type="KEGG" id="pais:PFX98_11530"/>
<proteinExistence type="predicted"/>
<feature type="domain" description="Yip1" evidence="6">
    <location>
        <begin position="14"/>
        <end position="177"/>
    </location>
</feature>
<organism evidence="7 8">
    <name type="scientific">Paucibacter sediminis</name>
    <dbReference type="NCBI Taxonomy" id="3019553"/>
    <lineage>
        <taxon>Bacteria</taxon>
        <taxon>Pseudomonadati</taxon>
        <taxon>Pseudomonadota</taxon>
        <taxon>Betaproteobacteria</taxon>
        <taxon>Burkholderiales</taxon>
        <taxon>Sphaerotilaceae</taxon>
        <taxon>Roseateles</taxon>
    </lineage>
</organism>
<evidence type="ECO:0000256" key="4">
    <source>
        <dbReference type="ARBA" id="ARBA00023136"/>
    </source>
</evidence>
<feature type="transmembrane region" description="Helical" evidence="5">
    <location>
        <begin position="104"/>
        <end position="122"/>
    </location>
</feature>
<name>A0AA95NIG8_9BURK</name>
<keyword evidence="8" id="KW-1185">Reference proteome</keyword>
<evidence type="ECO:0000256" key="2">
    <source>
        <dbReference type="ARBA" id="ARBA00022692"/>
    </source>
</evidence>
<dbReference type="InterPro" id="IPR006977">
    <property type="entry name" value="Yip1_dom"/>
</dbReference>
<keyword evidence="2 5" id="KW-0812">Transmembrane</keyword>
<feature type="transmembrane region" description="Helical" evidence="5">
    <location>
        <begin position="69"/>
        <end position="88"/>
    </location>
</feature>
<dbReference type="Pfam" id="PF04893">
    <property type="entry name" value="Yip1"/>
    <property type="match status" value="1"/>
</dbReference>
<feature type="transmembrane region" description="Helical" evidence="5">
    <location>
        <begin position="30"/>
        <end position="49"/>
    </location>
</feature>
<sequence length="186" mass="19868">MNLRSLSRIPISLDSAWPELIERRLDVQRLFIFLVLPAVLVTPVSLLVASGRQTGYLPEMLSRKPVQDLMGFLFIAEVFSFVLLGWLLKQVARTVGLPLGHDDAYRLAAIGPVPMWLSGLGVLAPDPLLGSCAMVLGLGLSCGTLYHGLCALSRSRGDALLVASVVHVSIGACVAAWAVLLVGVLV</sequence>
<feature type="transmembrane region" description="Helical" evidence="5">
    <location>
        <begin position="159"/>
        <end position="185"/>
    </location>
</feature>
<comment type="subcellular location">
    <subcellularLocation>
        <location evidence="1">Membrane</location>
        <topology evidence="1">Multi-pass membrane protein</topology>
    </subcellularLocation>
</comment>
<evidence type="ECO:0000256" key="1">
    <source>
        <dbReference type="ARBA" id="ARBA00004141"/>
    </source>
</evidence>
<evidence type="ECO:0000313" key="8">
    <source>
        <dbReference type="Proteomes" id="UP001177769"/>
    </source>
</evidence>
<dbReference type="Proteomes" id="UP001177769">
    <property type="component" value="Chromosome"/>
</dbReference>
<evidence type="ECO:0000256" key="3">
    <source>
        <dbReference type="ARBA" id="ARBA00022989"/>
    </source>
</evidence>
<dbReference type="RefSeq" id="WP_285235346.1">
    <property type="nucleotide sequence ID" value="NZ_CP116346.1"/>
</dbReference>
<evidence type="ECO:0000256" key="5">
    <source>
        <dbReference type="SAM" id="Phobius"/>
    </source>
</evidence>
<dbReference type="EMBL" id="CP116346">
    <property type="protein sequence ID" value="WIT14218.1"/>
    <property type="molecule type" value="Genomic_DNA"/>
</dbReference>
<feature type="transmembrane region" description="Helical" evidence="5">
    <location>
        <begin position="128"/>
        <end position="147"/>
    </location>
</feature>
<accession>A0AA95NIG8</accession>
<dbReference type="AlphaFoldDB" id="A0AA95NIG8"/>
<reference evidence="7" key="1">
    <citation type="submission" date="2023-01" db="EMBL/GenBank/DDBJ databases">
        <title>Whole genome sequence of Paucibacter sp. S2-9 isolated from pond sediment.</title>
        <authorList>
            <person name="Jung J.Y."/>
        </authorList>
    </citation>
    <scope>NUCLEOTIDE SEQUENCE</scope>
    <source>
        <strain evidence="7">S2-9</strain>
    </source>
</reference>